<comment type="caution">
    <text evidence="2">The sequence shown here is derived from an EMBL/GenBank/DDBJ whole genome shotgun (WGS) entry which is preliminary data.</text>
</comment>
<protein>
    <submittedName>
        <fullName evidence="2">Dihydrofolate reductase</fullName>
    </submittedName>
</protein>
<dbReference type="GO" id="GO:0009231">
    <property type="term" value="P:riboflavin biosynthetic process"/>
    <property type="evidence" value="ECO:0007669"/>
    <property type="project" value="InterPro"/>
</dbReference>
<dbReference type="OrthoDB" id="195113at2"/>
<dbReference type="AlphaFoldDB" id="A0A3N0EU38"/>
<keyword evidence="3" id="KW-1185">Reference proteome</keyword>
<sequence length="188" mass="20977">MGRLILNLAVTLDGYIEGPKGEIDWLVKDENTDFGDILFDILEGVDTIFYGRKSYEAWGNYEPGEHAGTKLKEAYKLLHSKTKVVFSSSIKGDNSNAIFIHSDIREKVQKIKRETPGDIWVYGGGELIASLVNLGLINEYRLAVHPVILGEGKPLFRNIKMRTNLQLKATRSSSSGVVLLTYNTDMQG</sequence>
<dbReference type="GO" id="GO:0008703">
    <property type="term" value="F:5-amino-6-(5-phosphoribosylamino)uracil reductase activity"/>
    <property type="evidence" value="ECO:0007669"/>
    <property type="project" value="InterPro"/>
</dbReference>
<dbReference type="InterPro" id="IPR002734">
    <property type="entry name" value="RibDG_C"/>
</dbReference>
<dbReference type="SUPFAM" id="SSF53597">
    <property type="entry name" value="Dihydrofolate reductase-like"/>
    <property type="match status" value="1"/>
</dbReference>
<proteinExistence type="predicted"/>
<dbReference type="Proteomes" id="UP000267469">
    <property type="component" value="Unassembled WGS sequence"/>
</dbReference>
<name>A0A3N0EU38_SINP1</name>
<dbReference type="InterPro" id="IPR024072">
    <property type="entry name" value="DHFR-like_dom_sf"/>
</dbReference>
<dbReference type="InterPro" id="IPR050765">
    <property type="entry name" value="Riboflavin_Biosynth_HTPR"/>
</dbReference>
<dbReference type="PANTHER" id="PTHR38011:SF11">
    <property type="entry name" value="2,5-DIAMINO-6-RIBOSYLAMINO-4(3H)-PYRIMIDINONE 5'-PHOSPHATE REDUCTASE"/>
    <property type="match status" value="1"/>
</dbReference>
<feature type="domain" description="Bacterial bifunctional deaminase-reductase C-terminal" evidence="1">
    <location>
        <begin position="4"/>
        <end position="179"/>
    </location>
</feature>
<dbReference type="Gene3D" id="3.40.430.10">
    <property type="entry name" value="Dihydrofolate Reductase, subunit A"/>
    <property type="match status" value="1"/>
</dbReference>
<organism evidence="2 3">
    <name type="scientific">Sinomicrobium pectinilyticum</name>
    <dbReference type="NCBI Taxonomy" id="1084421"/>
    <lineage>
        <taxon>Bacteria</taxon>
        <taxon>Pseudomonadati</taxon>
        <taxon>Bacteroidota</taxon>
        <taxon>Flavobacteriia</taxon>
        <taxon>Flavobacteriales</taxon>
        <taxon>Flavobacteriaceae</taxon>
        <taxon>Sinomicrobium</taxon>
    </lineage>
</organism>
<dbReference type="RefSeq" id="WP_123214870.1">
    <property type="nucleotide sequence ID" value="NZ_RJTM01000027.1"/>
</dbReference>
<dbReference type="PANTHER" id="PTHR38011">
    <property type="entry name" value="DIHYDROFOLATE REDUCTASE FAMILY PROTEIN (AFU_ORTHOLOGUE AFUA_8G06820)"/>
    <property type="match status" value="1"/>
</dbReference>
<evidence type="ECO:0000313" key="3">
    <source>
        <dbReference type="Proteomes" id="UP000267469"/>
    </source>
</evidence>
<accession>A0A3N0EU38</accession>
<reference evidence="2 3" key="1">
    <citation type="submission" date="2018-10" db="EMBL/GenBank/DDBJ databases">
        <title>Sinomicrobium pectinilyticum sp. nov., a pectinase-producing bacterium isolated from alkaline and saline soil, and emended description of the genus Sinomicrobium.</title>
        <authorList>
            <person name="Cheng B."/>
            <person name="Li C."/>
            <person name="Lai Q."/>
            <person name="Du M."/>
            <person name="Shao Z."/>
            <person name="Xu P."/>
            <person name="Yang C."/>
        </authorList>
    </citation>
    <scope>NUCLEOTIDE SEQUENCE [LARGE SCALE GENOMIC DNA]</scope>
    <source>
        <strain evidence="2 3">5DNS001</strain>
    </source>
</reference>
<gene>
    <name evidence="2" type="ORF">ED312_04755</name>
</gene>
<dbReference type="EMBL" id="RJTM01000027">
    <property type="protein sequence ID" value="RNL91331.1"/>
    <property type="molecule type" value="Genomic_DNA"/>
</dbReference>
<evidence type="ECO:0000259" key="1">
    <source>
        <dbReference type="Pfam" id="PF01872"/>
    </source>
</evidence>
<evidence type="ECO:0000313" key="2">
    <source>
        <dbReference type="EMBL" id="RNL91331.1"/>
    </source>
</evidence>
<dbReference type="Pfam" id="PF01872">
    <property type="entry name" value="RibD_C"/>
    <property type="match status" value="1"/>
</dbReference>